<evidence type="ECO:0000256" key="2">
    <source>
        <dbReference type="ARBA" id="ARBA00022670"/>
    </source>
</evidence>
<keyword evidence="4" id="KW-0720">Serine protease</keyword>
<sequence>MLLFKIRNLELYLGAVVAILLLVSCVDKDDDDDERYTVSGVITAADSSMIDSDVNDFRAPYLPNDNFLIAQVVGNPLNLAGYVNIVSAGNEGRSFLSGDRDDYFRVDLIAGQTITLTISDWSSANDLDLVVYDAQQQLVDDSLGVTSTEQVTVADAGLYYIRVNAHTGASNYILNIGASNLAVKQGFSSNSEFVEGEVVVTLKEADVVAASSVMTNKHGLKVRRGTEKNVQLWHLPDELGARVSSLKSLGVPPVVGGMTLSQQRKRETLYMIKSLVSNPLVAFAEPNYIYQTTALANDEYYARQWHYPLIHLDSAWDLLPGTQPVVVAVIDSGTLPDHPDLQGQQLATGYDFVSSVANSGDGDGLDADPTDEHDGSDYYVFHGAHVAGTIAAKSNNSLGVAGVAGDWPVKLMPLRVLGAMGGSSYDITQAIYYAAGLPNDSGIQLSGDDVASVINLSLGGSARSGVLEAAIAAAVDNGIIVVAAAGNDGSSAPFYPASMAGVVSVSAVGADKQLAPYSNYGAYIDIAAPGGNTRADFDRDGSPDGILSTAGSVVDGGVEHNYIYLQGTSMASPHVAGVVALMKTIYPAMTTDMFDAWLQSGRLTTDIGANGRDDSFGYGLIDAYKAVVEARTASGNQEPLLYASPGRLNFGLTEESLIFDVRNLGDGEPSINSPASSEAWLSVDCQRLQGVCTTDAQGLGRYVATIDRQLFSVDANYSATITFNSSVDGGSFIIPVTAQRLTPSMTADAGYIYVALFAENSNSSAYVVALAARDGQYHYRFGGVKAGRYEILAGSDSDKDSSLCDRGESCGGYPLYSDIDLLLINRSMSHLDFSVGIGLTLSSISAKVVEDGLPQEDEVKRWLVK</sequence>
<dbReference type="InterPro" id="IPR036852">
    <property type="entry name" value="Peptidase_S8/S53_dom_sf"/>
</dbReference>
<evidence type="ECO:0000256" key="4">
    <source>
        <dbReference type="ARBA" id="ARBA00022825"/>
    </source>
</evidence>
<dbReference type="Pfam" id="PF00082">
    <property type="entry name" value="Peptidase_S8"/>
    <property type="match status" value="1"/>
</dbReference>
<dbReference type="PANTHER" id="PTHR43806:SF11">
    <property type="entry name" value="CEREVISIN-RELATED"/>
    <property type="match status" value="1"/>
</dbReference>
<dbReference type="EMBL" id="UOFP01000285">
    <property type="protein sequence ID" value="VAW89668.1"/>
    <property type="molecule type" value="Genomic_DNA"/>
</dbReference>
<evidence type="ECO:0000259" key="5">
    <source>
        <dbReference type="Pfam" id="PF00082"/>
    </source>
</evidence>
<dbReference type="SUPFAM" id="SSF52743">
    <property type="entry name" value="Subtilisin-like"/>
    <property type="match status" value="1"/>
</dbReference>
<evidence type="ECO:0000256" key="1">
    <source>
        <dbReference type="ARBA" id="ARBA00011073"/>
    </source>
</evidence>
<dbReference type="PROSITE" id="PS51892">
    <property type="entry name" value="SUBTILASE"/>
    <property type="match status" value="1"/>
</dbReference>
<dbReference type="SUPFAM" id="SSF89260">
    <property type="entry name" value="Collagen-binding domain"/>
    <property type="match status" value="1"/>
</dbReference>
<reference evidence="6" key="1">
    <citation type="submission" date="2018-06" db="EMBL/GenBank/DDBJ databases">
        <authorList>
            <person name="Zhirakovskaya E."/>
        </authorList>
    </citation>
    <scope>NUCLEOTIDE SEQUENCE</scope>
</reference>
<accession>A0A3B0Z8F0</accession>
<dbReference type="InterPro" id="IPR000209">
    <property type="entry name" value="Peptidase_S8/S53_dom"/>
</dbReference>
<keyword evidence="2" id="KW-0645">Protease</keyword>
<dbReference type="Gene3D" id="2.60.120.380">
    <property type="match status" value="1"/>
</dbReference>
<evidence type="ECO:0000256" key="3">
    <source>
        <dbReference type="ARBA" id="ARBA00022801"/>
    </source>
</evidence>
<dbReference type="InterPro" id="IPR017309">
    <property type="entry name" value="Pept_S8A_subtilisin_proteobac"/>
</dbReference>
<evidence type="ECO:0000313" key="6">
    <source>
        <dbReference type="EMBL" id="VAW89668.1"/>
    </source>
</evidence>
<organism evidence="6">
    <name type="scientific">hydrothermal vent metagenome</name>
    <dbReference type="NCBI Taxonomy" id="652676"/>
    <lineage>
        <taxon>unclassified sequences</taxon>
        <taxon>metagenomes</taxon>
        <taxon>ecological metagenomes</taxon>
    </lineage>
</organism>
<name>A0A3B0Z8F0_9ZZZZ</name>
<comment type="similarity">
    <text evidence="1">Belongs to the peptidase S8 family.</text>
</comment>
<dbReference type="InterPro" id="IPR023828">
    <property type="entry name" value="Peptidase_S8_Ser-AS"/>
</dbReference>
<dbReference type="InterPro" id="IPR015500">
    <property type="entry name" value="Peptidase_S8_subtilisin-rel"/>
</dbReference>
<dbReference type="GO" id="GO:0004252">
    <property type="term" value="F:serine-type endopeptidase activity"/>
    <property type="evidence" value="ECO:0007669"/>
    <property type="project" value="InterPro"/>
</dbReference>
<dbReference type="PANTHER" id="PTHR43806">
    <property type="entry name" value="PEPTIDASE S8"/>
    <property type="match status" value="1"/>
</dbReference>
<feature type="domain" description="Peptidase S8/S53" evidence="5">
    <location>
        <begin position="325"/>
        <end position="619"/>
    </location>
</feature>
<dbReference type="PRINTS" id="PR00723">
    <property type="entry name" value="SUBTILISIN"/>
</dbReference>
<dbReference type="PROSITE" id="PS00138">
    <property type="entry name" value="SUBTILASE_SER"/>
    <property type="match status" value="1"/>
</dbReference>
<dbReference type="AlphaFoldDB" id="A0A3B0Z8F0"/>
<protein>
    <recommendedName>
        <fullName evidence="5">Peptidase S8/S53 domain-containing protein</fullName>
    </recommendedName>
</protein>
<dbReference type="Gene3D" id="3.40.50.200">
    <property type="entry name" value="Peptidase S8/S53 domain"/>
    <property type="match status" value="1"/>
</dbReference>
<dbReference type="GO" id="GO:0006508">
    <property type="term" value="P:proteolysis"/>
    <property type="evidence" value="ECO:0007669"/>
    <property type="project" value="UniProtKB-KW"/>
</dbReference>
<dbReference type="PROSITE" id="PS51257">
    <property type="entry name" value="PROKAR_LIPOPROTEIN"/>
    <property type="match status" value="1"/>
</dbReference>
<dbReference type="PIRSF" id="PIRSF037893">
    <property type="entry name" value="Subtilisin_rel_Maqu_2796"/>
    <property type="match status" value="1"/>
</dbReference>
<gene>
    <name evidence="6" type="ORF">MNBD_GAMMA18-1654</name>
</gene>
<keyword evidence="3" id="KW-0378">Hydrolase</keyword>
<proteinExistence type="inferred from homology"/>
<dbReference type="InterPro" id="IPR050131">
    <property type="entry name" value="Peptidase_S8_subtilisin-like"/>
</dbReference>